<evidence type="ECO:0000256" key="7">
    <source>
        <dbReference type="RuleBase" id="RU363032"/>
    </source>
</evidence>
<evidence type="ECO:0000256" key="5">
    <source>
        <dbReference type="ARBA" id="ARBA00022989"/>
    </source>
</evidence>
<dbReference type="OrthoDB" id="187395at2"/>
<dbReference type="Proteomes" id="UP000289856">
    <property type="component" value="Chromosome"/>
</dbReference>
<dbReference type="InterPro" id="IPR035906">
    <property type="entry name" value="MetI-like_sf"/>
</dbReference>
<dbReference type="InterPro" id="IPR000515">
    <property type="entry name" value="MetI-like"/>
</dbReference>
<feature type="transmembrane region" description="Helical" evidence="7">
    <location>
        <begin position="144"/>
        <end position="163"/>
    </location>
</feature>
<dbReference type="Pfam" id="PF00528">
    <property type="entry name" value="BPD_transp_1"/>
    <property type="match status" value="1"/>
</dbReference>
<keyword evidence="6 7" id="KW-0472">Membrane</keyword>
<accession>A0A3T1DBU6</accession>
<keyword evidence="3" id="KW-1003">Cell membrane</keyword>
<keyword evidence="10" id="KW-1185">Reference proteome</keyword>
<evidence type="ECO:0000256" key="4">
    <source>
        <dbReference type="ARBA" id="ARBA00022692"/>
    </source>
</evidence>
<dbReference type="EMBL" id="AP019400">
    <property type="protein sequence ID" value="BBI35448.1"/>
    <property type="molecule type" value="Genomic_DNA"/>
</dbReference>
<reference evidence="9 10" key="1">
    <citation type="submission" date="2019-01" db="EMBL/GenBank/DDBJ databases">
        <title>Complete genome sequence of Cohnella hallensis HS21 isolated from Korean fir (Abies koreana) rhizospheric soil.</title>
        <authorList>
            <person name="Jiang L."/>
            <person name="Kang S.W."/>
            <person name="Kim S."/>
            <person name="Jung J."/>
            <person name="Kim C.Y."/>
            <person name="Kim D.H."/>
            <person name="Kim S.W."/>
            <person name="Lee J."/>
        </authorList>
    </citation>
    <scope>NUCLEOTIDE SEQUENCE [LARGE SCALE GENOMIC DNA]</scope>
    <source>
        <strain evidence="9 10">HS21</strain>
    </source>
</reference>
<feature type="transmembrane region" description="Helical" evidence="7">
    <location>
        <begin position="244"/>
        <end position="265"/>
    </location>
</feature>
<name>A0A3T1DBU6_9BACL</name>
<comment type="similarity">
    <text evidence="7">Belongs to the binding-protein-dependent transport system permease family.</text>
</comment>
<feature type="domain" description="ABC transmembrane type-1" evidence="8">
    <location>
        <begin position="72"/>
        <end position="265"/>
    </location>
</feature>
<evidence type="ECO:0000259" key="8">
    <source>
        <dbReference type="PROSITE" id="PS50928"/>
    </source>
</evidence>
<comment type="subcellular location">
    <subcellularLocation>
        <location evidence="1 7">Cell membrane</location>
        <topology evidence="1 7">Multi-pass membrane protein</topology>
    </subcellularLocation>
</comment>
<proteinExistence type="inferred from homology"/>
<feature type="transmembrane region" description="Helical" evidence="7">
    <location>
        <begin position="184"/>
        <end position="206"/>
    </location>
</feature>
<feature type="transmembrane region" description="Helical" evidence="7">
    <location>
        <begin position="110"/>
        <end position="132"/>
    </location>
</feature>
<dbReference type="CDD" id="cd06261">
    <property type="entry name" value="TM_PBP2"/>
    <property type="match status" value="1"/>
</dbReference>
<dbReference type="PROSITE" id="PS50928">
    <property type="entry name" value="ABC_TM1"/>
    <property type="match status" value="1"/>
</dbReference>
<dbReference type="GO" id="GO:0005886">
    <property type="term" value="C:plasma membrane"/>
    <property type="evidence" value="ECO:0007669"/>
    <property type="project" value="UniProtKB-SubCell"/>
</dbReference>
<protein>
    <submittedName>
        <fullName evidence="9">Sugar ABC transporter permease</fullName>
    </submittedName>
</protein>
<dbReference type="PANTHER" id="PTHR32243">
    <property type="entry name" value="MALTOSE TRANSPORT SYSTEM PERMEASE-RELATED"/>
    <property type="match status" value="1"/>
</dbReference>
<evidence type="ECO:0000256" key="2">
    <source>
        <dbReference type="ARBA" id="ARBA00022448"/>
    </source>
</evidence>
<dbReference type="KEGG" id="cohn:KCTCHS21_48470"/>
<evidence type="ECO:0000256" key="3">
    <source>
        <dbReference type="ARBA" id="ARBA00022475"/>
    </source>
</evidence>
<organism evidence="9 10">
    <name type="scientific">Cohnella abietis</name>
    <dbReference type="NCBI Taxonomy" id="2507935"/>
    <lineage>
        <taxon>Bacteria</taxon>
        <taxon>Bacillati</taxon>
        <taxon>Bacillota</taxon>
        <taxon>Bacilli</taxon>
        <taxon>Bacillales</taxon>
        <taxon>Paenibacillaceae</taxon>
        <taxon>Cohnella</taxon>
    </lineage>
</organism>
<dbReference type="PANTHER" id="PTHR32243:SF18">
    <property type="entry name" value="INNER MEMBRANE ABC TRANSPORTER PERMEASE PROTEIN YCJP"/>
    <property type="match status" value="1"/>
</dbReference>
<dbReference type="AlphaFoldDB" id="A0A3T1DBU6"/>
<keyword evidence="5 7" id="KW-1133">Transmembrane helix</keyword>
<sequence length="280" mass="30911">MRNYSVKKRKNKWPAYIPLYAWLIFSIILFGWVILASLSTTREIFTNSLLASGPKFSNYIDLFKNQAMGRYFMNSVIYTVASCIGIVVVAAPAAYILGRVPFRGRFLVSAMFVSALAIPGVLISIPLFSLFVELKLTGSISTLVLIYIFTNVPFGVFFLTSFFSSIPKEFEESAAMDGCGPIKTFIKIILPVAQPGLITLSIFNFLGVWNEYFYALIFANDPGTRTLALSLQSIVYGYSNTGNYGGIFAACMVVFLPSFIVYLFVSKKIMSGITVGSVKG</sequence>
<evidence type="ECO:0000313" key="9">
    <source>
        <dbReference type="EMBL" id="BBI35448.1"/>
    </source>
</evidence>
<evidence type="ECO:0000313" key="10">
    <source>
        <dbReference type="Proteomes" id="UP000289856"/>
    </source>
</evidence>
<dbReference type="InterPro" id="IPR050901">
    <property type="entry name" value="BP-dep_ABC_trans_perm"/>
</dbReference>
<feature type="transmembrane region" description="Helical" evidence="7">
    <location>
        <begin position="76"/>
        <end position="98"/>
    </location>
</feature>
<gene>
    <name evidence="9" type="ORF">KCTCHS21_48470</name>
</gene>
<keyword evidence="4 7" id="KW-0812">Transmembrane</keyword>
<dbReference type="GO" id="GO:0055085">
    <property type="term" value="P:transmembrane transport"/>
    <property type="evidence" value="ECO:0007669"/>
    <property type="project" value="InterPro"/>
</dbReference>
<evidence type="ECO:0000256" key="1">
    <source>
        <dbReference type="ARBA" id="ARBA00004651"/>
    </source>
</evidence>
<evidence type="ECO:0000256" key="6">
    <source>
        <dbReference type="ARBA" id="ARBA00023136"/>
    </source>
</evidence>
<keyword evidence="2 7" id="KW-0813">Transport</keyword>
<feature type="transmembrane region" description="Helical" evidence="7">
    <location>
        <begin position="20"/>
        <end position="39"/>
    </location>
</feature>
<dbReference type="SUPFAM" id="SSF161098">
    <property type="entry name" value="MetI-like"/>
    <property type="match status" value="1"/>
</dbReference>
<dbReference type="Gene3D" id="1.10.3720.10">
    <property type="entry name" value="MetI-like"/>
    <property type="match status" value="1"/>
</dbReference>
<dbReference type="RefSeq" id="WP_130614116.1">
    <property type="nucleotide sequence ID" value="NZ_AP019400.1"/>
</dbReference>